<dbReference type="EMBL" id="JAIZAY010000006">
    <property type="protein sequence ID" value="KAJ8039674.1"/>
    <property type="molecule type" value="Genomic_DNA"/>
</dbReference>
<evidence type="ECO:0000313" key="1">
    <source>
        <dbReference type="EMBL" id="KAJ8039674.1"/>
    </source>
</evidence>
<organism evidence="1 2">
    <name type="scientific">Holothuria leucospilota</name>
    <name type="common">Black long sea cucumber</name>
    <name type="synonym">Mertensiothuria leucospilota</name>
    <dbReference type="NCBI Taxonomy" id="206669"/>
    <lineage>
        <taxon>Eukaryota</taxon>
        <taxon>Metazoa</taxon>
        <taxon>Echinodermata</taxon>
        <taxon>Eleutherozoa</taxon>
        <taxon>Echinozoa</taxon>
        <taxon>Holothuroidea</taxon>
        <taxon>Aspidochirotacea</taxon>
        <taxon>Aspidochirotida</taxon>
        <taxon>Holothuriidae</taxon>
        <taxon>Holothuria</taxon>
    </lineage>
</organism>
<dbReference type="Proteomes" id="UP001152320">
    <property type="component" value="Chromosome 6"/>
</dbReference>
<sequence>MGRQGQILLPINEGAGMGFIFRTTNGNQQSTLTDLTRFQVEGVLARFAVDREALEQVLQNRKREDGFCGQDVNLQLPQSLTPSACNTSQEGEILLFYGNITDLTLANELTNDLKEQVATTHRSLTVMMPVIIGNTEKHGILYLRIFTHSKKKIIHPYSTSIQEITRVESMEEEEDGTVRLQIGDDVMAFKVQDGANDRSGKNVGKGFDKVHGKILTLTSYPLPFDWGCDFIGSQISFCRALEEVRCQLAAVGGDVCLQIATSSSERLPGSMKVTNMTGMFRDICEASTIPSFTSDNILASREREISLFYGNITHFTLINELTNDLKEKVATTFRFLAVMMRVVIGKTEKHGILHIRIFTDSKKTIIHPYSTSIKEVIQADSMEEEEDGIVRLRIGDDVMAFTMQEKVNCQGEKNVGKDFDRGSGKVLTFTSYPLPFDWNFGFMGSQISFCRALEEVQCALAAVGGDVCLRLTTGSSKRVPAFMKVVNMTGIFRDMFPYLAETVPSESFEAELIDREHTTGVTFPCLNS</sequence>
<name>A0A9Q1HB73_HOLLE</name>
<dbReference type="AlphaFoldDB" id="A0A9Q1HB73"/>
<reference evidence="1" key="1">
    <citation type="submission" date="2021-10" db="EMBL/GenBank/DDBJ databases">
        <title>Tropical sea cucumber genome reveals ecological adaptation and Cuvierian tubules defense mechanism.</title>
        <authorList>
            <person name="Chen T."/>
        </authorList>
    </citation>
    <scope>NUCLEOTIDE SEQUENCE</scope>
    <source>
        <strain evidence="1">Nanhai2018</strain>
        <tissue evidence="1">Muscle</tissue>
    </source>
</reference>
<accession>A0A9Q1HB73</accession>
<keyword evidence="2" id="KW-1185">Reference proteome</keyword>
<evidence type="ECO:0000313" key="2">
    <source>
        <dbReference type="Proteomes" id="UP001152320"/>
    </source>
</evidence>
<gene>
    <name evidence="1" type="ORF">HOLleu_13754</name>
</gene>
<dbReference type="OrthoDB" id="418169at2759"/>
<protein>
    <submittedName>
        <fullName evidence="1">Uncharacterized protein</fullName>
    </submittedName>
</protein>
<proteinExistence type="predicted"/>
<comment type="caution">
    <text evidence="1">The sequence shown here is derived from an EMBL/GenBank/DDBJ whole genome shotgun (WGS) entry which is preliminary data.</text>
</comment>